<dbReference type="InterPro" id="IPR036366">
    <property type="entry name" value="PGBDSf"/>
</dbReference>
<proteinExistence type="predicted"/>
<dbReference type="Proteomes" id="UP000246352">
    <property type="component" value="Unassembled WGS sequence"/>
</dbReference>
<evidence type="ECO:0000313" key="5">
    <source>
        <dbReference type="Proteomes" id="UP000246352"/>
    </source>
</evidence>
<feature type="compositionally biased region" description="Polar residues" evidence="1">
    <location>
        <begin position="887"/>
        <end position="955"/>
    </location>
</feature>
<feature type="compositionally biased region" description="Polar residues" evidence="1">
    <location>
        <begin position="780"/>
        <end position="879"/>
    </location>
</feature>
<accession>A0A317PLZ6</accession>
<protein>
    <submittedName>
        <fullName evidence="4">Putative peptidoglycan binding protein</fullName>
    </submittedName>
</protein>
<feature type="chain" id="PRO_5016277842" evidence="2">
    <location>
        <begin position="39"/>
        <end position="1064"/>
    </location>
</feature>
<feature type="signal peptide" evidence="2">
    <location>
        <begin position="1"/>
        <end position="38"/>
    </location>
</feature>
<dbReference type="AlphaFoldDB" id="A0A317PLZ6"/>
<dbReference type="EMBL" id="QGTR01000004">
    <property type="protein sequence ID" value="PWV99083.1"/>
    <property type="molecule type" value="Genomic_DNA"/>
</dbReference>
<dbReference type="SUPFAM" id="SSF47090">
    <property type="entry name" value="PGBD-like"/>
    <property type="match status" value="1"/>
</dbReference>
<keyword evidence="5" id="KW-1185">Reference proteome</keyword>
<dbReference type="Gene3D" id="1.10.101.10">
    <property type="entry name" value="PGBD-like superfamily/PGBD"/>
    <property type="match status" value="1"/>
</dbReference>
<sequence length="1064" mass="112358">MPTLLPVQRRGRRGRATRPASFAALLLAGSALAGAALAEEPIRPGEAFATRFSGSIDITLGDGTRLPLIDQDGVVGSLVDLRSPGFAADGRHWADEPQRMRVTAAEVGQVFGVAFDTGSPVNVLMAATSAFGLHRFDDGSDWLPGQWGEGGPGGLYRLNGGNGYAPELLATITLDGRQNTGAGLGDVAFDPGHRQIFVSDLETGMIHRLSAEGEDLGHFDHGAEGRPSFLDADSGNRQSLAAVAFDPGTEARLSDCTDEAGAPARFDATPSCWNYADFRRRVWGLAAFSDPVSGKTRLYYAVSAANGLGNPEWTGDSEEASNSIWSVALSDGGDFDRTDIRRELVLPGPVDASAPASVPDLAISDEGVMLVGERGAVRNLGLDAPQPFAVPHGARVLRYSLADTGLWMPQGRHDVGFYDRKADGQPFLRANASGGVDFGYGYDATGAADFARPAGSVWMTGDALCSPDGPCADPAGGRSDDSQVHGLQGTPAAATVDVDPPGARQPYPEGGDPYPADAMLASYLIDLDDNLGASGSPDRIQALKDDATRIGDVEVLRGAPAAAPASLEGYDLEIDKSGPVTCLAGTGCSFTLTITNNGPAEFSGPVNLWDDVEPFDAPLSGFSGDGWQCFEFAGGIHCGISELKLGVGEATDLVVTVTVPGNYRSDILTNCASVTWLYTAEGGYDVRSVQVALSLLGYDPGPIDGVIGSRTLSALAEFQSDNGLEPTGEMDEETAALLSPGYAGVPGDLDGSNDSDCHDVVTGDPLPVHTKWRSHLKTGSPHNKVQSHLKTGSPHNKLQSHLKTGSPHNKLQSHLKTGSPHNKLQSHLKTGSPHNKLQSHLKTGSPHNKVQSHLKTGSPHNKLQSHLKTGSPHNKLQSHLKTDSPHNKVQSHLKTGSPHNKVQSHLKTGSPHNKVQSHLKTGSPHNKLQSHLKTGSPHNKLQSHLKTGSPHNKLQSHLKAGSPHNKQQSHLKAGSPHNKILSNQKLQPVHTKAQSHLKTGSPHNKVQSIQKLAPRHTKAQSHLKTGSPHDKIISAQKVQVPVVPPPDGNGAVIRINPLLLAPKQ</sequence>
<organism evidence="4 5">
    <name type="scientific">Hoeflea marina</name>
    <dbReference type="NCBI Taxonomy" id="274592"/>
    <lineage>
        <taxon>Bacteria</taxon>
        <taxon>Pseudomonadati</taxon>
        <taxon>Pseudomonadota</taxon>
        <taxon>Alphaproteobacteria</taxon>
        <taxon>Hyphomicrobiales</taxon>
        <taxon>Rhizobiaceae</taxon>
        <taxon>Hoeflea</taxon>
    </lineage>
</organism>
<keyword evidence="2" id="KW-0732">Signal</keyword>
<evidence type="ECO:0000259" key="3">
    <source>
        <dbReference type="Pfam" id="PF01471"/>
    </source>
</evidence>
<evidence type="ECO:0000313" key="4">
    <source>
        <dbReference type="EMBL" id="PWV99083.1"/>
    </source>
</evidence>
<dbReference type="RefSeq" id="WP_210205861.1">
    <property type="nucleotide sequence ID" value="NZ_QGTR01000004.1"/>
</dbReference>
<dbReference type="SUPFAM" id="SSF101898">
    <property type="entry name" value="NHL repeat"/>
    <property type="match status" value="1"/>
</dbReference>
<name>A0A317PLZ6_9HYPH</name>
<dbReference type="InterPro" id="IPR036365">
    <property type="entry name" value="PGBD-like_sf"/>
</dbReference>
<gene>
    <name evidence="4" type="ORF">DFR52_104375</name>
</gene>
<feature type="domain" description="Peptidoglycan binding-like" evidence="3">
    <location>
        <begin position="683"/>
        <end position="738"/>
    </location>
</feature>
<dbReference type="Pfam" id="PF01471">
    <property type="entry name" value="PG_binding_1"/>
    <property type="match status" value="1"/>
</dbReference>
<dbReference type="InterPro" id="IPR002477">
    <property type="entry name" value="Peptidoglycan-bd-like"/>
</dbReference>
<feature type="region of interest" description="Disordered" evidence="1">
    <location>
        <begin position="472"/>
        <end position="510"/>
    </location>
</feature>
<evidence type="ECO:0000256" key="1">
    <source>
        <dbReference type="SAM" id="MobiDB-lite"/>
    </source>
</evidence>
<comment type="caution">
    <text evidence="4">The sequence shown here is derived from an EMBL/GenBank/DDBJ whole genome shotgun (WGS) entry which is preliminary data.</text>
</comment>
<feature type="region of interest" description="Disordered" evidence="1">
    <location>
        <begin position="775"/>
        <end position="976"/>
    </location>
</feature>
<reference evidence="4 5" key="1">
    <citation type="submission" date="2018-05" db="EMBL/GenBank/DDBJ databases">
        <title>Genomic Encyclopedia of Type Strains, Phase IV (KMG-IV): sequencing the most valuable type-strain genomes for metagenomic binning, comparative biology and taxonomic classification.</title>
        <authorList>
            <person name="Goeker M."/>
        </authorList>
    </citation>
    <scope>NUCLEOTIDE SEQUENCE [LARGE SCALE GENOMIC DNA]</scope>
    <source>
        <strain evidence="4 5">DSM 16791</strain>
    </source>
</reference>
<evidence type="ECO:0000256" key="2">
    <source>
        <dbReference type="SAM" id="SignalP"/>
    </source>
</evidence>